<dbReference type="InterPro" id="IPR001647">
    <property type="entry name" value="HTH_TetR"/>
</dbReference>
<evidence type="ECO:0000256" key="4">
    <source>
        <dbReference type="PROSITE-ProRule" id="PRU00335"/>
    </source>
</evidence>
<keyword evidence="3" id="KW-0804">Transcription</keyword>
<name>A0A222FFW1_9GAMM</name>
<feature type="DNA-binding region" description="H-T-H motif" evidence="4">
    <location>
        <begin position="25"/>
        <end position="44"/>
    </location>
</feature>
<dbReference type="InterPro" id="IPR036271">
    <property type="entry name" value="Tet_transcr_reg_TetR-rel_C_sf"/>
</dbReference>
<protein>
    <recommendedName>
        <fullName evidence="5">HTH tetR-type domain-containing protein</fullName>
    </recommendedName>
</protein>
<accession>A0A222FFW1</accession>
<organism evidence="6 7">
    <name type="scientific">Bacterioplanes sanyensis</name>
    <dbReference type="NCBI Taxonomy" id="1249553"/>
    <lineage>
        <taxon>Bacteria</taxon>
        <taxon>Pseudomonadati</taxon>
        <taxon>Pseudomonadota</taxon>
        <taxon>Gammaproteobacteria</taxon>
        <taxon>Oceanospirillales</taxon>
        <taxon>Oceanospirillaceae</taxon>
        <taxon>Bacterioplanes</taxon>
    </lineage>
</organism>
<dbReference type="Pfam" id="PF21993">
    <property type="entry name" value="TetR_C_13_2"/>
    <property type="match status" value="1"/>
</dbReference>
<dbReference type="SUPFAM" id="SSF46689">
    <property type="entry name" value="Homeodomain-like"/>
    <property type="match status" value="1"/>
</dbReference>
<dbReference type="InterPro" id="IPR009057">
    <property type="entry name" value="Homeodomain-like_sf"/>
</dbReference>
<dbReference type="InterPro" id="IPR054156">
    <property type="entry name" value="YxaF_TetR_C"/>
</dbReference>
<dbReference type="PROSITE" id="PS50977">
    <property type="entry name" value="HTH_TETR_2"/>
    <property type="match status" value="1"/>
</dbReference>
<keyword evidence="7" id="KW-1185">Reference proteome</keyword>
<dbReference type="PANTHER" id="PTHR47506">
    <property type="entry name" value="TRANSCRIPTIONAL REGULATORY PROTEIN"/>
    <property type="match status" value="1"/>
</dbReference>
<gene>
    <name evidence="6" type="ORF">CHH28_04360</name>
</gene>
<dbReference type="GO" id="GO:0003677">
    <property type="term" value="F:DNA binding"/>
    <property type="evidence" value="ECO:0007669"/>
    <property type="project" value="UniProtKB-UniRule"/>
</dbReference>
<dbReference type="PANTHER" id="PTHR47506:SF1">
    <property type="entry name" value="HTH-TYPE TRANSCRIPTIONAL REGULATOR YJDC"/>
    <property type="match status" value="1"/>
</dbReference>
<dbReference type="Pfam" id="PF00440">
    <property type="entry name" value="TetR_N"/>
    <property type="match status" value="1"/>
</dbReference>
<dbReference type="KEGG" id="bsan:CHH28_04360"/>
<proteinExistence type="predicted"/>
<sequence>MSEMRDQLKVIATQQIRHKTLAAASFRELGKAAGIKSSSVHYHFKSRDALLLELVKDYHRDFFADLSQRCSEISSPRQRLSTLADVFCDSHAKQMQCLCQAYAAGIDSLNDEHRQASQAFFDELQHWVSDTLANARLLALPRDELAKVVVSALEGSLLLDRGEQEQQRLQATKAWLTTLSSL</sequence>
<dbReference type="Gene3D" id="1.10.357.10">
    <property type="entry name" value="Tetracycline Repressor, domain 2"/>
    <property type="match status" value="1"/>
</dbReference>
<keyword evidence="2 4" id="KW-0238">DNA-binding</keyword>
<feature type="domain" description="HTH tetR-type" evidence="5">
    <location>
        <begin position="2"/>
        <end position="62"/>
    </location>
</feature>
<keyword evidence="1" id="KW-0805">Transcription regulation</keyword>
<evidence type="ECO:0000256" key="2">
    <source>
        <dbReference type="ARBA" id="ARBA00023125"/>
    </source>
</evidence>
<dbReference type="SUPFAM" id="SSF48498">
    <property type="entry name" value="Tetracyclin repressor-like, C-terminal domain"/>
    <property type="match status" value="1"/>
</dbReference>
<evidence type="ECO:0000259" key="5">
    <source>
        <dbReference type="PROSITE" id="PS50977"/>
    </source>
</evidence>
<evidence type="ECO:0000256" key="3">
    <source>
        <dbReference type="ARBA" id="ARBA00023163"/>
    </source>
</evidence>
<dbReference type="EMBL" id="CP022530">
    <property type="protein sequence ID" value="ASP37957.1"/>
    <property type="molecule type" value="Genomic_DNA"/>
</dbReference>
<dbReference type="Proteomes" id="UP000202440">
    <property type="component" value="Chromosome"/>
</dbReference>
<evidence type="ECO:0000313" key="7">
    <source>
        <dbReference type="Proteomes" id="UP000202440"/>
    </source>
</evidence>
<reference evidence="6 7" key="1">
    <citation type="submission" date="2017-07" db="EMBL/GenBank/DDBJ databases">
        <title>Annotated genome sequence of Bacterioplanes sanyensis isolated from Red Sea.</title>
        <authorList>
            <person name="Rehman Z.U."/>
        </authorList>
    </citation>
    <scope>NUCLEOTIDE SEQUENCE [LARGE SCALE GENOMIC DNA]</scope>
    <source>
        <strain evidence="6 7">NV9</strain>
    </source>
</reference>
<evidence type="ECO:0000256" key="1">
    <source>
        <dbReference type="ARBA" id="ARBA00023015"/>
    </source>
</evidence>
<evidence type="ECO:0000313" key="6">
    <source>
        <dbReference type="EMBL" id="ASP37957.1"/>
    </source>
</evidence>
<dbReference type="AlphaFoldDB" id="A0A222FFW1"/>